<feature type="compositionally biased region" description="Pro residues" evidence="15">
    <location>
        <begin position="105"/>
        <end position="115"/>
    </location>
</feature>
<dbReference type="FunFam" id="1.10.510.10:FF:000173">
    <property type="entry name" value="proline-rich receptor-like protein kinase PERK8"/>
    <property type="match status" value="1"/>
</dbReference>
<dbReference type="SUPFAM" id="SSF56112">
    <property type="entry name" value="Protein kinase-like (PK-like)"/>
    <property type="match status" value="1"/>
</dbReference>
<keyword evidence="7 14" id="KW-0547">Nucleotide-binding</keyword>
<reference evidence="17" key="2">
    <citation type="submission" date="2021-03" db="UniProtKB">
        <authorList>
            <consortium name="EnsemblPlants"/>
        </authorList>
    </citation>
    <scope>IDENTIFICATION</scope>
</reference>
<evidence type="ECO:0000256" key="13">
    <source>
        <dbReference type="ARBA" id="ARBA00048679"/>
    </source>
</evidence>
<dbReference type="GO" id="GO:0004674">
    <property type="term" value="F:protein serine/threonine kinase activity"/>
    <property type="evidence" value="ECO:0007669"/>
    <property type="project" value="UniProtKB-KW"/>
</dbReference>
<dbReference type="EC" id="2.7.11.1" evidence="2"/>
<name>A0A803LBU5_CHEQI</name>
<accession>A0A803LBU5</accession>
<evidence type="ECO:0000256" key="3">
    <source>
        <dbReference type="ARBA" id="ARBA00022475"/>
    </source>
</evidence>
<dbReference type="PANTHER" id="PTHR47982">
    <property type="entry name" value="PROLINE-RICH RECEPTOR-LIKE PROTEIN KINASE PERK4"/>
    <property type="match status" value="1"/>
</dbReference>
<feature type="binding site" evidence="14">
    <location>
        <position position="268"/>
    </location>
    <ligand>
        <name>ATP</name>
        <dbReference type="ChEBI" id="CHEBI:30616"/>
    </ligand>
</feature>
<evidence type="ECO:0000256" key="15">
    <source>
        <dbReference type="SAM" id="MobiDB-lite"/>
    </source>
</evidence>
<dbReference type="InterPro" id="IPR011009">
    <property type="entry name" value="Kinase-like_dom_sf"/>
</dbReference>
<evidence type="ECO:0000256" key="6">
    <source>
        <dbReference type="ARBA" id="ARBA00022692"/>
    </source>
</evidence>
<dbReference type="CDD" id="cd14066">
    <property type="entry name" value="STKc_IRAK"/>
    <property type="match status" value="1"/>
</dbReference>
<keyword evidence="18" id="KW-1185">Reference proteome</keyword>
<evidence type="ECO:0000256" key="14">
    <source>
        <dbReference type="PROSITE-ProRule" id="PRU10141"/>
    </source>
</evidence>
<sequence>MSFPAPAASPEIDVGDPTSLPELLPPSPVTDEVTPPPAPSVTLPISVPDPTVTPSPPSTPASSRLPVIRPAAQPTPSKPGSLRHQATPTTPRPQSPLPASAVLPSSPPVALPVPQTPGGGAWIPFSSESPAPLPLLPSPPGTLSSSEAPLHDHGSDNGGLISSSSSDHQNIQAAAVEQKGRREKKFGDNGSGRKHATSFTGYEGANHGYQWQLSGDWGSGHALSSGTFTYEELLRATNGFSEQNLLGQGGFGYVFKGVLPNGKEVAVKQLKIGGHQGEREFRAEVETISQVHHKHLVSLVGYCISGSERLLIYEFVPNNTLEFHLHGEGQPVMDWPTRLKIAIGSAKGLAYLHEDCSPSIIHRDIKAANILLDFNCEAKVSDFGLAKIFSSSNPSVTHMTTRVVGTFGYLAPEYASSGKVTDKSDIYSYGVMLLELITGRPPISNFGTAACGSLVNWARPLLAQAIGDGKFDTLADPKLQDNYDVDEMSSMVACAAACVRLSSWRRPRMSQVVRSLEGNLSAFELDDGIRPGQSSMHFPYESLDFDARNYMEDMKKMALTSNTTTPSRYSENTSEYGLLPSPSSTDTSQLNYSRG</sequence>
<comment type="catalytic activity">
    <reaction evidence="13">
        <text>L-seryl-[protein] + ATP = O-phospho-L-seryl-[protein] + ADP + H(+)</text>
        <dbReference type="Rhea" id="RHEA:17989"/>
        <dbReference type="Rhea" id="RHEA-COMP:9863"/>
        <dbReference type="Rhea" id="RHEA-COMP:11604"/>
        <dbReference type="ChEBI" id="CHEBI:15378"/>
        <dbReference type="ChEBI" id="CHEBI:29999"/>
        <dbReference type="ChEBI" id="CHEBI:30616"/>
        <dbReference type="ChEBI" id="CHEBI:83421"/>
        <dbReference type="ChEBI" id="CHEBI:456216"/>
        <dbReference type="EC" id="2.7.11.1"/>
    </reaction>
</comment>
<dbReference type="SMART" id="SM00220">
    <property type="entry name" value="S_TKc"/>
    <property type="match status" value="1"/>
</dbReference>
<keyword evidence="6" id="KW-0812">Transmembrane</keyword>
<dbReference type="FunFam" id="3.30.200.20:FF:000212">
    <property type="entry name" value="Proline-rich receptor-like protein kinase PERK8"/>
    <property type="match status" value="1"/>
</dbReference>
<proteinExistence type="predicted"/>
<dbReference type="InterPro" id="IPR008271">
    <property type="entry name" value="Ser/Thr_kinase_AS"/>
</dbReference>
<feature type="region of interest" description="Disordered" evidence="15">
    <location>
        <begin position="559"/>
        <end position="595"/>
    </location>
</feature>
<evidence type="ECO:0000256" key="5">
    <source>
        <dbReference type="ARBA" id="ARBA00022679"/>
    </source>
</evidence>
<keyword evidence="5" id="KW-0808">Transferase</keyword>
<evidence type="ECO:0000256" key="4">
    <source>
        <dbReference type="ARBA" id="ARBA00022527"/>
    </source>
</evidence>
<evidence type="ECO:0000256" key="8">
    <source>
        <dbReference type="ARBA" id="ARBA00022777"/>
    </source>
</evidence>
<evidence type="ECO:0000256" key="2">
    <source>
        <dbReference type="ARBA" id="ARBA00012513"/>
    </source>
</evidence>
<dbReference type="InterPro" id="IPR047117">
    <property type="entry name" value="PERK1-13-like"/>
</dbReference>
<dbReference type="EnsemblPlants" id="AUR62009334-RA">
    <property type="protein sequence ID" value="AUR62009334-RA:cds"/>
    <property type="gene ID" value="AUR62009334"/>
</dbReference>
<dbReference type="InterPro" id="IPR000719">
    <property type="entry name" value="Prot_kinase_dom"/>
</dbReference>
<keyword evidence="3" id="KW-1003">Cell membrane</keyword>
<dbReference type="AlphaFoldDB" id="A0A803LBU5"/>
<keyword evidence="10" id="KW-1133">Transmembrane helix</keyword>
<evidence type="ECO:0000259" key="16">
    <source>
        <dbReference type="PROSITE" id="PS50011"/>
    </source>
</evidence>
<evidence type="ECO:0000313" key="18">
    <source>
        <dbReference type="Proteomes" id="UP000596660"/>
    </source>
</evidence>
<evidence type="ECO:0000256" key="1">
    <source>
        <dbReference type="ARBA" id="ARBA00004162"/>
    </source>
</evidence>
<dbReference type="PROSITE" id="PS50011">
    <property type="entry name" value="PROTEIN_KINASE_DOM"/>
    <property type="match status" value="1"/>
</dbReference>
<feature type="domain" description="Protein kinase" evidence="16">
    <location>
        <begin position="240"/>
        <end position="520"/>
    </location>
</feature>
<evidence type="ECO:0000313" key="17">
    <source>
        <dbReference type="EnsemblPlants" id="AUR62009334-RA:cds"/>
    </source>
</evidence>
<evidence type="ECO:0000256" key="10">
    <source>
        <dbReference type="ARBA" id="ARBA00022989"/>
    </source>
</evidence>
<dbReference type="PANTHER" id="PTHR47982:SF35">
    <property type="entry name" value="PROLINE-RICH RECEPTOR-LIKE PROTEIN KINASE PERK1-RELATED"/>
    <property type="match status" value="1"/>
</dbReference>
<dbReference type="PROSITE" id="PS00108">
    <property type="entry name" value="PROTEIN_KINASE_ST"/>
    <property type="match status" value="1"/>
</dbReference>
<dbReference type="InterPro" id="IPR017441">
    <property type="entry name" value="Protein_kinase_ATP_BS"/>
</dbReference>
<keyword evidence="4" id="KW-0723">Serine/threonine-protein kinase</keyword>
<evidence type="ECO:0000256" key="7">
    <source>
        <dbReference type="ARBA" id="ARBA00022741"/>
    </source>
</evidence>
<feature type="compositionally biased region" description="Pro residues" evidence="15">
    <location>
        <begin position="23"/>
        <end position="39"/>
    </location>
</feature>
<dbReference type="Gramene" id="AUR62009334-RA">
    <property type="protein sequence ID" value="AUR62009334-RA:cds"/>
    <property type="gene ID" value="AUR62009334"/>
</dbReference>
<evidence type="ECO:0000256" key="11">
    <source>
        <dbReference type="ARBA" id="ARBA00023136"/>
    </source>
</evidence>
<dbReference type="Gene3D" id="1.10.510.10">
    <property type="entry name" value="Transferase(Phosphotransferase) domain 1"/>
    <property type="match status" value="1"/>
</dbReference>
<feature type="region of interest" description="Disordered" evidence="15">
    <location>
        <begin position="1"/>
        <end position="115"/>
    </location>
</feature>
<reference evidence="17" key="1">
    <citation type="journal article" date="2017" name="Nature">
        <title>The genome of Chenopodium quinoa.</title>
        <authorList>
            <person name="Jarvis D.E."/>
            <person name="Ho Y.S."/>
            <person name="Lightfoot D.J."/>
            <person name="Schmoeckel S.M."/>
            <person name="Li B."/>
            <person name="Borm T.J.A."/>
            <person name="Ohyanagi H."/>
            <person name="Mineta K."/>
            <person name="Michell C.T."/>
            <person name="Saber N."/>
            <person name="Kharbatia N.M."/>
            <person name="Rupper R.R."/>
            <person name="Sharp A.R."/>
            <person name="Dally N."/>
            <person name="Boughton B.A."/>
            <person name="Woo Y.H."/>
            <person name="Gao G."/>
            <person name="Schijlen E.G.W.M."/>
            <person name="Guo X."/>
            <person name="Momin A.A."/>
            <person name="Negrao S."/>
            <person name="Al-Babili S."/>
            <person name="Gehring C."/>
            <person name="Roessner U."/>
            <person name="Jung C."/>
            <person name="Murphy K."/>
            <person name="Arold S.T."/>
            <person name="Gojobori T."/>
            <person name="van der Linden C.G."/>
            <person name="van Loo E.N."/>
            <person name="Jellen E.N."/>
            <person name="Maughan P.J."/>
            <person name="Tester M."/>
        </authorList>
    </citation>
    <scope>NUCLEOTIDE SEQUENCE [LARGE SCALE GENOMIC DNA]</scope>
    <source>
        <strain evidence="17">cv. PI 614886</strain>
    </source>
</reference>
<dbReference type="GO" id="GO:0005886">
    <property type="term" value="C:plasma membrane"/>
    <property type="evidence" value="ECO:0007669"/>
    <property type="project" value="UniProtKB-SubCell"/>
</dbReference>
<evidence type="ECO:0000256" key="9">
    <source>
        <dbReference type="ARBA" id="ARBA00022840"/>
    </source>
</evidence>
<feature type="region of interest" description="Disordered" evidence="15">
    <location>
        <begin position="131"/>
        <end position="199"/>
    </location>
</feature>
<keyword evidence="9 14" id="KW-0067">ATP-binding</keyword>
<protein>
    <recommendedName>
        <fullName evidence="2">non-specific serine/threonine protein kinase</fullName>
        <ecNumber evidence="2">2.7.11.1</ecNumber>
    </recommendedName>
</protein>
<dbReference type="GO" id="GO:0005524">
    <property type="term" value="F:ATP binding"/>
    <property type="evidence" value="ECO:0007669"/>
    <property type="project" value="UniProtKB-UniRule"/>
</dbReference>
<dbReference type="Pfam" id="PF00069">
    <property type="entry name" value="Pkinase"/>
    <property type="match status" value="1"/>
</dbReference>
<keyword evidence="11" id="KW-0472">Membrane</keyword>
<keyword evidence="8" id="KW-0418">Kinase</keyword>
<comment type="catalytic activity">
    <reaction evidence="12">
        <text>L-threonyl-[protein] + ATP = O-phospho-L-threonyl-[protein] + ADP + H(+)</text>
        <dbReference type="Rhea" id="RHEA:46608"/>
        <dbReference type="Rhea" id="RHEA-COMP:11060"/>
        <dbReference type="Rhea" id="RHEA-COMP:11605"/>
        <dbReference type="ChEBI" id="CHEBI:15378"/>
        <dbReference type="ChEBI" id="CHEBI:30013"/>
        <dbReference type="ChEBI" id="CHEBI:30616"/>
        <dbReference type="ChEBI" id="CHEBI:61977"/>
        <dbReference type="ChEBI" id="CHEBI:456216"/>
        <dbReference type="EC" id="2.7.11.1"/>
    </reaction>
</comment>
<dbReference type="Gene3D" id="3.30.200.20">
    <property type="entry name" value="Phosphorylase Kinase, domain 1"/>
    <property type="match status" value="1"/>
</dbReference>
<evidence type="ECO:0000256" key="12">
    <source>
        <dbReference type="ARBA" id="ARBA00047899"/>
    </source>
</evidence>
<dbReference type="Proteomes" id="UP000596660">
    <property type="component" value="Unplaced"/>
</dbReference>
<dbReference type="PROSITE" id="PS00107">
    <property type="entry name" value="PROTEIN_KINASE_ATP"/>
    <property type="match status" value="1"/>
</dbReference>
<organism evidence="17 18">
    <name type="scientific">Chenopodium quinoa</name>
    <name type="common">Quinoa</name>
    <dbReference type="NCBI Taxonomy" id="63459"/>
    <lineage>
        <taxon>Eukaryota</taxon>
        <taxon>Viridiplantae</taxon>
        <taxon>Streptophyta</taxon>
        <taxon>Embryophyta</taxon>
        <taxon>Tracheophyta</taxon>
        <taxon>Spermatophyta</taxon>
        <taxon>Magnoliopsida</taxon>
        <taxon>eudicotyledons</taxon>
        <taxon>Gunneridae</taxon>
        <taxon>Pentapetalae</taxon>
        <taxon>Caryophyllales</taxon>
        <taxon>Chenopodiaceae</taxon>
        <taxon>Chenopodioideae</taxon>
        <taxon>Atripliceae</taxon>
        <taxon>Chenopodium</taxon>
    </lineage>
</organism>
<feature type="compositionally biased region" description="Pro residues" evidence="15">
    <location>
        <begin position="131"/>
        <end position="140"/>
    </location>
</feature>
<comment type="subcellular location">
    <subcellularLocation>
        <location evidence="1">Cell membrane</location>
        <topology evidence="1">Single-pass membrane protein</topology>
    </subcellularLocation>
</comment>